<dbReference type="SMART" id="SM00498">
    <property type="entry name" value="FH2"/>
    <property type="match status" value="1"/>
</dbReference>
<dbReference type="Gene3D" id="3.40.50.150">
    <property type="entry name" value="Vaccinia Virus protein VP39"/>
    <property type="match status" value="1"/>
</dbReference>
<protein>
    <submittedName>
        <fullName evidence="4">Putative methyltransferase C1347.09</fullName>
    </submittedName>
</protein>
<dbReference type="OrthoDB" id="3647at2759"/>
<dbReference type="CDD" id="cd02440">
    <property type="entry name" value="AdoMet_MTases"/>
    <property type="match status" value="1"/>
</dbReference>
<feature type="region of interest" description="Disordered" evidence="2">
    <location>
        <begin position="241"/>
        <end position="269"/>
    </location>
</feature>
<feature type="compositionally biased region" description="Low complexity" evidence="2">
    <location>
        <begin position="870"/>
        <end position="897"/>
    </location>
</feature>
<dbReference type="PANTHER" id="PTHR43861:SF3">
    <property type="entry name" value="PUTATIVE (AFU_ORTHOLOGUE AFUA_2G14390)-RELATED"/>
    <property type="match status" value="1"/>
</dbReference>
<dbReference type="AlphaFoldDB" id="A0A1Q9EAA6"/>
<dbReference type="Pfam" id="PF02181">
    <property type="entry name" value="FH2"/>
    <property type="match status" value="1"/>
</dbReference>
<keyword evidence="5" id="KW-1185">Reference proteome</keyword>
<evidence type="ECO:0000313" key="5">
    <source>
        <dbReference type="Proteomes" id="UP000186817"/>
    </source>
</evidence>
<keyword evidence="4" id="KW-0489">Methyltransferase</keyword>
<evidence type="ECO:0000256" key="1">
    <source>
        <dbReference type="ARBA" id="ARBA00022679"/>
    </source>
</evidence>
<dbReference type="Gene3D" id="1.20.58.2220">
    <property type="entry name" value="Formin, FH2 domain"/>
    <property type="match status" value="1"/>
</dbReference>
<dbReference type="GO" id="GO:0008168">
    <property type="term" value="F:methyltransferase activity"/>
    <property type="evidence" value="ECO:0007669"/>
    <property type="project" value="UniProtKB-KW"/>
</dbReference>
<dbReference type="Pfam" id="PF13489">
    <property type="entry name" value="Methyltransf_23"/>
    <property type="match status" value="1"/>
</dbReference>
<dbReference type="InterPro" id="IPR029063">
    <property type="entry name" value="SAM-dependent_MTases_sf"/>
</dbReference>
<dbReference type="PROSITE" id="PS51444">
    <property type="entry name" value="FH2"/>
    <property type="match status" value="1"/>
</dbReference>
<proteinExistence type="predicted"/>
<dbReference type="InterPro" id="IPR042201">
    <property type="entry name" value="FH2_Formin_sf"/>
</dbReference>
<organism evidence="4 5">
    <name type="scientific">Symbiodinium microadriaticum</name>
    <name type="common">Dinoflagellate</name>
    <name type="synonym">Zooxanthella microadriatica</name>
    <dbReference type="NCBI Taxonomy" id="2951"/>
    <lineage>
        <taxon>Eukaryota</taxon>
        <taxon>Sar</taxon>
        <taxon>Alveolata</taxon>
        <taxon>Dinophyceae</taxon>
        <taxon>Suessiales</taxon>
        <taxon>Symbiodiniaceae</taxon>
        <taxon>Symbiodinium</taxon>
    </lineage>
</organism>
<keyword evidence="1 4" id="KW-0808">Transferase</keyword>
<feature type="region of interest" description="Disordered" evidence="2">
    <location>
        <begin position="763"/>
        <end position="956"/>
    </location>
</feature>
<dbReference type="SUPFAM" id="SSF53335">
    <property type="entry name" value="S-adenosyl-L-methionine-dependent methyltransferases"/>
    <property type="match status" value="1"/>
</dbReference>
<evidence type="ECO:0000256" key="2">
    <source>
        <dbReference type="SAM" id="MobiDB-lite"/>
    </source>
</evidence>
<dbReference type="EMBL" id="LSRX01000213">
    <property type="protein sequence ID" value="OLQ04341.1"/>
    <property type="molecule type" value="Genomic_DNA"/>
</dbReference>
<dbReference type="Proteomes" id="UP000186817">
    <property type="component" value="Unassembled WGS sequence"/>
</dbReference>
<feature type="compositionally biased region" description="Low complexity" evidence="2">
    <location>
        <begin position="346"/>
        <end position="364"/>
    </location>
</feature>
<evidence type="ECO:0000259" key="3">
    <source>
        <dbReference type="PROSITE" id="PS51444"/>
    </source>
</evidence>
<accession>A0A1Q9EAA6</accession>
<gene>
    <name evidence="4" type="ORF">AK812_SmicGene12564</name>
</gene>
<evidence type="ECO:0000313" key="4">
    <source>
        <dbReference type="EMBL" id="OLQ04341.1"/>
    </source>
</evidence>
<dbReference type="InterPro" id="IPR015425">
    <property type="entry name" value="FH2_Formin"/>
</dbReference>
<dbReference type="GO" id="GO:0032259">
    <property type="term" value="P:methylation"/>
    <property type="evidence" value="ECO:0007669"/>
    <property type="project" value="UniProtKB-KW"/>
</dbReference>
<reference evidence="4 5" key="1">
    <citation type="submission" date="2016-02" db="EMBL/GenBank/DDBJ databases">
        <title>Genome analysis of coral dinoflagellate symbionts highlights evolutionary adaptations to a symbiotic lifestyle.</title>
        <authorList>
            <person name="Aranda M."/>
            <person name="Li Y."/>
            <person name="Liew Y.J."/>
            <person name="Baumgarten S."/>
            <person name="Simakov O."/>
            <person name="Wilson M."/>
            <person name="Piel J."/>
            <person name="Ashoor H."/>
            <person name="Bougouffa S."/>
            <person name="Bajic V.B."/>
            <person name="Ryu T."/>
            <person name="Ravasi T."/>
            <person name="Bayer T."/>
            <person name="Micklem G."/>
            <person name="Kim H."/>
            <person name="Bhak J."/>
            <person name="Lajeunesse T.C."/>
            <person name="Voolstra C.R."/>
        </authorList>
    </citation>
    <scope>NUCLEOTIDE SEQUENCE [LARGE SCALE GENOMIC DNA]</scope>
    <source>
        <strain evidence="4 5">CCMP2467</strain>
    </source>
</reference>
<feature type="compositionally biased region" description="Polar residues" evidence="2">
    <location>
        <begin position="365"/>
        <end position="377"/>
    </location>
</feature>
<dbReference type="SUPFAM" id="SSF101447">
    <property type="entry name" value="Formin homology 2 domain (FH2 domain)"/>
    <property type="match status" value="1"/>
</dbReference>
<feature type="region of interest" description="Disordered" evidence="2">
    <location>
        <begin position="340"/>
        <end position="388"/>
    </location>
</feature>
<feature type="domain" description="FH2" evidence="3">
    <location>
        <begin position="322"/>
        <end position="743"/>
    </location>
</feature>
<name>A0A1Q9EAA6_SYMMI</name>
<comment type="caution">
    <text evidence="4">The sequence shown here is derived from an EMBL/GenBank/DDBJ whole genome shotgun (WGS) entry which is preliminary data.</text>
</comment>
<dbReference type="PANTHER" id="PTHR43861">
    <property type="entry name" value="TRANS-ACONITATE 2-METHYLTRANSFERASE-RELATED"/>
    <property type="match status" value="1"/>
</dbReference>
<sequence length="956" mass="104345">MGLQHLAAVARRTRLKQAKQLAHACERGNSSFDARATSWDTPEKLQRVAWVGDQIRRRPWFRKGHEAMSKCLDFGSGTGLLSFELKESWSHVTGLDASSGMLKVMQEKIEIAGLSSKMVATEGPLNVLGSFDTIVSLLCIHHIRDCETQLRELATHLSPSGRLVVIDFEATEHARLFHKKSETRGDHYEHDGLEADALHGWLTSAGLQNVEVHRAPFEKARAEGWEDAGRKETFQMLIASGSRAKARGPPPPKAKAKAPAPGPVPKFGALPPRSNGLVNINWKKLSALTDADYELHSDTFLSAIAPASMPELPPLRPGSAFEGTDVECMDDAQVQYWFRARPHPSQRPLRSTPSSSSSVRSVSTEGQTTSSVSSTGPGRTPAVPGLPKQKLLILDERTTRSAGLFLARQRIQTRSSQGQSMTPEDICKSILQCTVSQDEDGLQSLLDAVESNFEAGNPVASFVEAEGVDALSRCEAEQEHRLMHQVCGIAGVSQRLRCLQIESSWDRDAAKCQKHLEVLQSGLEALSTRKEAVQSFFRQVMKIGNQLNEAAGGVRASHGFRLQSLDSTLQTRSPLRPQLSLLHLALAQMPLRQVNSLCEGLRATDALRAQGLLGKSAGVQERCRELIAQRAALRELGVQVPSALSEDDVFQEHLKEFLDSRRDKASRLAELCLEVFRSYWELAVFLGDPDAVFPPPSKDSDESQDIFLFFHGFIEVLERARVEIARMRLREEIEASHEGGQEAAARVVEKAALESGLPASMVRRTLPLPERETKADSVLMTPPTSPSRGVRHVASPCRALKGVSPKTASARAVHRLKKLSCSPEADAQSDVSDWEPSPNEKPKPEPEPSQGVCVVPRRRRVLPERPLPSTPSSSSRASHASPSASSRVSSPRVDASPAQRSPSSEGYSGRPNGAGAWADPFGPEPSATGELITTPRDSDDAARRRTFPTGGISQDA</sequence>